<dbReference type="RefSeq" id="WP_137644226.1">
    <property type="nucleotide sequence ID" value="NZ_BAABRM010000006.1"/>
</dbReference>
<proteinExistence type="predicted"/>
<dbReference type="EC" id="2.3.-.-" evidence="1"/>
<dbReference type="SUPFAM" id="SSF55729">
    <property type="entry name" value="Acyl-CoA N-acyltransferases (Nat)"/>
    <property type="match status" value="1"/>
</dbReference>
<sequence length="156" mass="17672">MAQFEKYHPILTPHYALDWLTKARAIDVQRLYANNANVPVPITAVATTINQTMRAIFRNQKLVWGVSDRTSDAFVGQVGFDPIDMTTHQATLQVSVCPDYQTAVTLQELYQRLVAFGTAELKLTTLTVQHVDDPTAEILTALGFQRLNQQTYQYQR</sequence>
<dbReference type="EMBL" id="JBHLUK010000075">
    <property type="protein sequence ID" value="MFC0424860.1"/>
    <property type="molecule type" value="Genomic_DNA"/>
</dbReference>
<gene>
    <name evidence="1" type="ORF">ACFFGS_12060</name>
</gene>
<dbReference type="Gene3D" id="3.40.630.30">
    <property type="match status" value="1"/>
</dbReference>
<dbReference type="Proteomes" id="UP001589855">
    <property type="component" value="Unassembled WGS sequence"/>
</dbReference>
<evidence type="ECO:0000313" key="1">
    <source>
        <dbReference type="EMBL" id="MFC0424860.1"/>
    </source>
</evidence>
<accession>A0ABV6K9C8</accession>
<keyword evidence="1" id="KW-0808">Transferase</keyword>
<keyword evidence="1" id="KW-0012">Acyltransferase</keyword>
<reference evidence="1 2" key="1">
    <citation type="submission" date="2024-09" db="EMBL/GenBank/DDBJ databases">
        <authorList>
            <person name="Sun Q."/>
            <person name="Mori K."/>
        </authorList>
    </citation>
    <scope>NUCLEOTIDE SEQUENCE [LARGE SCALE GENOMIC DNA]</scope>
    <source>
        <strain evidence="1 2">TBRC 4575</strain>
    </source>
</reference>
<organism evidence="1 2">
    <name type="scientific">Lactiplantibacillus plajomi</name>
    <dbReference type="NCBI Taxonomy" id="1457217"/>
    <lineage>
        <taxon>Bacteria</taxon>
        <taxon>Bacillati</taxon>
        <taxon>Bacillota</taxon>
        <taxon>Bacilli</taxon>
        <taxon>Lactobacillales</taxon>
        <taxon>Lactobacillaceae</taxon>
        <taxon>Lactiplantibacillus</taxon>
    </lineage>
</organism>
<protein>
    <submittedName>
        <fullName evidence="1">GNAT family N-acetyltransferase</fullName>
        <ecNumber evidence="1">2.3.-.-</ecNumber>
    </submittedName>
</protein>
<keyword evidence="2" id="KW-1185">Reference proteome</keyword>
<dbReference type="InterPro" id="IPR016181">
    <property type="entry name" value="Acyl_CoA_acyltransferase"/>
</dbReference>
<comment type="caution">
    <text evidence="1">The sequence shown here is derived from an EMBL/GenBank/DDBJ whole genome shotgun (WGS) entry which is preliminary data.</text>
</comment>
<dbReference type="GO" id="GO:0016746">
    <property type="term" value="F:acyltransferase activity"/>
    <property type="evidence" value="ECO:0007669"/>
    <property type="project" value="UniProtKB-KW"/>
</dbReference>
<name>A0ABV6K9C8_9LACO</name>
<evidence type="ECO:0000313" key="2">
    <source>
        <dbReference type="Proteomes" id="UP001589855"/>
    </source>
</evidence>